<keyword evidence="7 9" id="KW-0808">Transferase</keyword>
<evidence type="ECO:0000256" key="6">
    <source>
        <dbReference type="ARBA" id="ARBA00022676"/>
    </source>
</evidence>
<comment type="caution">
    <text evidence="12">The sequence shown here is derived from an EMBL/GenBank/DDBJ whole genome shotgun (WGS) entry which is preliminary data.</text>
</comment>
<dbReference type="PANTHER" id="PTHR11904:SF9">
    <property type="entry name" value="PURINE NUCLEOSIDE PHOSPHORYLASE-RELATED"/>
    <property type="match status" value="1"/>
</dbReference>
<evidence type="ECO:0000259" key="11">
    <source>
        <dbReference type="Pfam" id="PF01048"/>
    </source>
</evidence>
<feature type="binding site" evidence="10">
    <location>
        <position position="196"/>
    </location>
    <ligand>
        <name>a purine D-ribonucleoside</name>
        <dbReference type="ChEBI" id="CHEBI:142355"/>
    </ligand>
</feature>
<evidence type="ECO:0000256" key="1">
    <source>
        <dbReference type="ARBA" id="ARBA00002678"/>
    </source>
</evidence>
<feature type="domain" description="Nucleoside phosphorylase" evidence="11">
    <location>
        <begin position="27"/>
        <end position="273"/>
    </location>
</feature>
<dbReference type="GO" id="GO:0004731">
    <property type="term" value="F:purine-nucleoside phosphorylase activity"/>
    <property type="evidence" value="ECO:0007669"/>
    <property type="project" value="UniProtKB-EC"/>
</dbReference>
<comment type="pathway">
    <text evidence="2 9">Purine metabolism; purine nucleoside salvage.</text>
</comment>
<dbReference type="RefSeq" id="WP_065856788.1">
    <property type="nucleotide sequence ID" value="NZ_LYPC01000027.1"/>
</dbReference>
<evidence type="ECO:0000256" key="7">
    <source>
        <dbReference type="ARBA" id="ARBA00022679"/>
    </source>
</evidence>
<protein>
    <recommendedName>
        <fullName evidence="9">Purine nucleoside phosphorylase</fullName>
        <ecNumber evidence="9">2.4.2.1</ecNumber>
    </recommendedName>
    <alternativeName>
        <fullName evidence="9">Inosine-guanosine phosphorylase</fullName>
    </alternativeName>
</protein>
<proteinExistence type="inferred from homology"/>
<evidence type="ECO:0000256" key="10">
    <source>
        <dbReference type="PIRSR" id="PIRSR000477-2"/>
    </source>
</evidence>
<evidence type="ECO:0000256" key="3">
    <source>
        <dbReference type="ARBA" id="ARBA00006751"/>
    </source>
</evidence>
<dbReference type="InterPro" id="IPR035994">
    <property type="entry name" value="Nucleoside_phosphorylase_sf"/>
</dbReference>
<comment type="subunit">
    <text evidence="4">Homotrimer.</text>
</comment>
<evidence type="ECO:0000256" key="5">
    <source>
        <dbReference type="ARBA" id="ARBA00022553"/>
    </source>
</evidence>
<gene>
    <name evidence="12" type="ORF">A8709_32075</name>
</gene>
<evidence type="ECO:0000256" key="4">
    <source>
        <dbReference type="ARBA" id="ARBA00011233"/>
    </source>
</evidence>
<dbReference type="InterPro" id="IPR011270">
    <property type="entry name" value="Pur_Nuc_Pase_Ino/Guo-sp"/>
</dbReference>
<dbReference type="OrthoDB" id="1523230at2"/>
<keyword evidence="6 9" id="KW-0328">Glycosyltransferase</keyword>
<feature type="binding site" evidence="10">
    <location>
        <position position="215"/>
    </location>
    <ligand>
        <name>phosphate</name>
        <dbReference type="ChEBI" id="CHEBI:43474"/>
    </ligand>
</feature>
<dbReference type="GO" id="GO:0009116">
    <property type="term" value="P:nucleoside metabolic process"/>
    <property type="evidence" value="ECO:0007669"/>
    <property type="project" value="InterPro"/>
</dbReference>
<keyword evidence="5" id="KW-0597">Phosphoprotein</keyword>
<sequence>MSSTSLMQDIQAAAAFIKKETNMTPQIGLILGSGLGVLADLIEQPIVIDYSRIPHFPVSTVEGHAGELVVGTIKGKQVLVMKGRFHAYEGYGAETVSFPVRVMKELGVETLIVTNAAGGINENFQVGDLMVISDHLNMTFRNPLIGPNDAALGVRFPDMSEAYSKRLRKLAHDVAATQDFKLQEGVYVGLLGPNYETPAEIRMFRTLGGDSVGMSTVPEVIVARHAGIEVLGFSCISNMASGILDQPLSHAEVMETTEKVKPKFLKLVLGIIEAL</sequence>
<evidence type="ECO:0000313" key="13">
    <source>
        <dbReference type="Proteomes" id="UP000093309"/>
    </source>
</evidence>
<dbReference type="NCBIfam" id="NF006054">
    <property type="entry name" value="PRK08202.1"/>
    <property type="match status" value="1"/>
</dbReference>
<organism evidence="12 13">
    <name type="scientific">Paenibacillus pectinilyticus</name>
    <dbReference type="NCBI Taxonomy" id="512399"/>
    <lineage>
        <taxon>Bacteria</taxon>
        <taxon>Bacillati</taxon>
        <taxon>Bacillota</taxon>
        <taxon>Bacilli</taxon>
        <taxon>Bacillales</taxon>
        <taxon>Paenibacillaceae</taxon>
        <taxon>Paenibacillus</taxon>
    </lineage>
</organism>
<dbReference type="NCBIfam" id="TIGR01697">
    <property type="entry name" value="PNPH-PUNA-XAPA"/>
    <property type="match status" value="1"/>
</dbReference>
<keyword evidence="13" id="KW-1185">Reference proteome</keyword>
<accession>A0A1C0ZWI5</accession>
<dbReference type="GO" id="GO:0005737">
    <property type="term" value="C:cytoplasm"/>
    <property type="evidence" value="ECO:0007669"/>
    <property type="project" value="TreeGrafter"/>
</dbReference>
<dbReference type="SUPFAM" id="SSF53167">
    <property type="entry name" value="Purine and uridine phosphorylases"/>
    <property type="match status" value="1"/>
</dbReference>
<feature type="binding site" evidence="10">
    <location>
        <position position="64"/>
    </location>
    <ligand>
        <name>phosphate</name>
        <dbReference type="ChEBI" id="CHEBI:43474"/>
    </ligand>
</feature>
<feature type="binding site" evidence="10">
    <location>
        <position position="33"/>
    </location>
    <ligand>
        <name>phosphate</name>
        <dbReference type="ChEBI" id="CHEBI:43474"/>
    </ligand>
</feature>
<reference evidence="13" key="1">
    <citation type="submission" date="2016-05" db="EMBL/GenBank/DDBJ databases">
        <title>Paenibacillus oryzae. sp. nov., isolated from the rice root.</title>
        <authorList>
            <person name="Zhang J."/>
            <person name="Zhang X."/>
        </authorList>
    </citation>
    <scope>NUCLEOTIDE SEQUENCE [LARGE SCALE GENOMIC DNA]</scope>
    <source>
        <strain evidence="13">KCTC13222</strain>
    </source>
</reference>
<dbReference type="InterPro" id="IPR011268">
    <property type="entry name" value="Purine_phosphorylase"/>
</dbReference>
<dbReference type="PIRSF" id="PIRSF000477">
    <property type="entry name" value="PurNPase"/>
    <property type="match status" value="1"/>
</dbReference>
<name>A0A1C0ZWI5_9BACL</name>
<comment type="similarity">
    <text evidence="3 9">Belongs to the PNP/MTAP phosphorylase family.</text>
</comment>
<evidence type="ECO:0000256" key="8">
    <source>
        <dbReference type="ARBA" id="ARBA00048556"/>
    </source>
</evidence>
<dbReference type="UniPathway" id="UPA00606"/>
<dbReference type="Proteomes" id="UP000093309">
    <property type="component" value="Unassembled WGS sequence"/>
</dbReference>
<dbReference type="PANTHER" id="PTHR11904">
    <property type="entry name" value="METHYLTHIOADENOSINE/PURINE NUCLEOSIDE PHOSPHORYLASE"/>
    <property type="match status" value="1"/>
</dbReference>
<dbReference type="EC" id="2.4.2.1" evidence="9"/>
<dbReference type="FunFam" id="3.40.50.1580:FF:000010">
    <property type="entry name" value="Purine nucleoside phosphorylase"/>
    <property type="match status" value="1"/>
</dbReference>
<evidence type="ECO:0000256" key="2">
    <source>
        <dbReference type="ARBA" id="ARBA00005058"/>
    </source>
</evidence>
<feature type="binding site" evidence="10">
    <location>
        <begin position="84"/>
        <end position="86"/>
    </location>
    <ligand>
        <name>phosphate</name>
        <dbReference type="ChEBI" id="CHEBI:43474"/>
    </ligand>
</feature>
<feature type="binding site" evidence="10">
    <location>
        <position position="238"/>
    </location>
    <ligand>
        <name>a purine D-ribonucleoside</name>
        <dbReference type="ChEBI" id="CHEBI:142355"/>
    </ligand>
</feature>
<feature type="binding site" evidence="10">
    <location>
        <position position="116"/>
    </location>
    <ligand>
        <name>phosphate</name>
        <dbReference type="ChEBI" id="CHEBI:43474"/>
    </ligand>
</feature>
<evidence type="ECO:0000256" key="9">
    <source>
        <dbReference type="PIRNR" id="PIRNR000477"/>
    </source>
</evidence>
<dbReference type="STRING" id="512399.A8709_32075"/>
<dbReference type="AlphaFoldDB" id="A0A1C0ZWI5"/>
<dbReference type="EMBL" id="LYPC01000027">
    <property type="protein sequence ID" value="OCT12465.1"/>
    <property type="molecule type" value="Genomic_DNA"/>
</dbReference>
<comment type="catalytic activity">
    <reaction evidence="8">
        <text>a purine 2'-deoxy-D-ribonucleoside + phosphate = a purine nucleobase + 2-deoxy-alpha-D-ribose 1-phosphate</text>
        <dbReference type="Rhea" id="RHEA:36431"/>
        <dbReference type="ChEBI" id="CHEBI:26386"/>
        <dbReference type="ChEBI" id="CHEBI:43474"/>
        <dbReference type="ChEBI" id="CHEBI:57259"/>
        <dbReference type="ChEBI" id="CHEBI:142361"/>
        <dbReference type="EC" id="2.4.2.1"/>
    </reaction>
</comment>
<dbReference type="CDD" id="cd09009">
    <property type="entry name" value="PNP-EcPNPII_like"/>
    <property type="match status" value="1"/>
</dbReference>
<dbReference type="NCBIfam" id="TIGR01700">
    <property type="entry name" value="PNPH"/>
    <property type="match status" value="1"/>
</dbReference>
<comment type="function">
    <text evidence="1">The purine nucleoside phosphorylases catalyze the phosphorolytic breakdown of the N-glycosidic bond in the beta-(deoxy)ribonucleoside molecules, with the formation of the corresponding free purine bases and pentose-1-phosphate. Cleaves guanosine, inosine, 2'-deoxyguanosine and 2'-deoxyinosine.</text>
</comment>
<dbReference type="Pfam" id="PF01048">
    <property type="entry name" value="PNP_UDP_1"/>
    <property type="match status" value="1"/>
</dbReference>
<dbReference type="InterPro" id="IPR000845">
    <property type="entry name" value="Nucleoside_phosphorylase_d"/>
</dbReference>
<dbReference type="Gene3D" id="3.40.50.1580">
    <property type="entry name" value="Nucleoside phosphorylase domain"/>
    <property type="match status" value="1"/>
</dbReference>
<evidence type="ECO:0000313" key="12">
    <source>
        <dbReference type="EMBL" id="OCT12465.1"/>
    </source>
</evidence>